<sequence>MPTPTDTTLLLDVMLGKLATYLRMCGYDTVYALDRGVETDGRIRELADEEGRRLLTRDVDLGHDTDGALVLRGREIEEQLTELLEAGFVLALDEPVRCSVCNGRLREVGADERTPPFAPSPAEQPVWRCRDCGQPFWRGSHWDDVETTLESLR</sequence>
<feature type="domain" description="Mut7-C RNAse" evidence="1">
    <location>
        <begin position="9"/>
        <end position="148"/>
    </location>
</feature>
<evidence type="ECO:0000313" key="2">
    <source>
        <dbReference type="EMBL" id="KYH26698.1"/>
    </source>
</evidence>
<gene>
    <name evidence="2" type="ORF">HAPAU_17980</name>
</gene>
<dbReference type="PATRIC" id="fig|1008153.3.peg.1830"/>
<keyword evidence="3" id="KW-1185">Reference proteome</keyword>
<dbReference type="PANTHER" id="PTHR39081">
    <property type="entry name" value="MUT7-C DOMAIN-CONTAINING PROTEIN"/>
    <property type="match status" value="1"/>
</dbReference>
<comment type="caution">
    <text evidence="2">The sequence shown here is derived from an EMBL/GenBank/DDBJ whole genome shotgun (WGS) entry which is preliminary data.</text>
</comment>
<dbReference type="EMBL" id="LTAZ01000004">
    <property type="protein sequence ID" value="KYH26698.1"/>
    <property type="molecule type" value="Genomic_DNA"/>
</dbReference>
<dbReference type="RefSeq" id="WP_157078436.1">
    <property type="nucleotide sequence ID" value="NZ_LTAZ01000004.1"/>
</dbReference>
<accession>A0A151AGA7</accession>
<dbReference type="Proteomes" id="UP000075321">
    <property type="component" value="Unassembled WGS sequence"/>
</dbReference>
<reference evidence="2 3" key="1">
    <citation type="submission" date="2016-02" db="EMBL/GenBank/DDBJ databases">
        <title>Genome sequence of Halalkalicoccus paucihalophilus DSM 24557.</title>
        <authorList>
            <person name="Poehlein A."/>
            <person name="Daniel R."/>
        </authorList>
    </citation>
    <scope>NUCLEOTIDE SEQUENCE [LARGE SCALE GENOMIC DNA]</scope>
    <source>
        <strain evidence="2 3">DSM 24557</strain>
    </source>
</reference>
<evidence type="ECO:0000259" key="1">
    <source>
        <dbReference type="Pfam" id="PF01927"/>
    </source>
</evidence>
<evidence type="ECO:0000313" key="3">
    <source>
        <dbReference type="Proteomes" id="UP000075321"/>
    </source>
</evidence>
<dbReference type="Pfam" id="PF01927">
    <property type="entry name" value="Mut7-C"/>
    <property type="match status" value="1"/>
</dbReference>
<dbReference type="OrthoDB" id="1266at2157"/>
<dbReference type="InterPro" id="IPR002782">
    <property type="entry name" value="Mut7-C_RNAse_dom"/>
</dbReference>
<dbReference type="AlphaFoldDB" id="A0A151AGA7"/>
<protein>
    <recommendedName>
        <fullName evidence="1">Mut7-C RNAse domain-containing protein</fullName>
    </recommendedName>
</protein>
<name>A0A151AGA7_9EURY</name>
<proteinExistence type="predicted"/>
<organism evidence="2 3">
    <name type="scientific">Halalkalicoccus paucihalophilus</name>
    <dbReference type="NCBI Taxonomy" id="1008153"/>
    <lineage>
        <taxon>Archaea</taxon>
        <taxon>Methanobacteriati</taxon>
        <taxon>Methanobacteriota</taxon>
        <taxon>Stenosarchaea group</taxon>
        <taxon>Halobacteria</taxon>
        <taxon>Halobacteriales</taxon>
        <taxon>Halococcaceae</taxon>
        <taxon>Halalkalicoccus</taxon>
    </lineage>
</organism>
<dbReference type="PANTHER" id="PTHR39081:SF1">
    <property type="entry name" value="MUT7-C RNASE DOMAIN-CONTAINING PROTEIN"/>
    <property type="match status" value="1"/>
</dbReference>